<evidence type="ECO:0000313" key="3">
    <source>
        <dbReference type="EMBL" id="CAB4573026.1"/>
    </source>
</evidence>
<keyword evidence="2" id="KW-1133">Transmembrane helix</keyword>
<dbReference type="PROSITE" id="PS51257">
    <property type="entry name" value="PROKAR_LIPOPROTEIN"/>
    <property type="match status" value="1"/>
</dbReference>
<accession>A0A6J6EB04</accession>
<gene>
    <name evidence="3" type="ORF">UFOPK1493_02527</name>
</gene>
<evidence type="ECO:0000256" key="2">
    <source>
        <dbReference type="SAM" id="Phobius"/>
    </source>
</evidence>
<feature type="region of interest" description="Disordered" evidence="1">
    <location>
        <begin position="184"/>
        <end position="240"/>
    </location>
</feature>
<organism evidence="3">
    <name type="scientific">freshwater metagenome</name>
    <dbReference type="NCBI Taxonomy" id="449393"/>
    <lineage>
        <taxon>unclassified sequences</taxon>
        <taxon>metagenomes</taxon>
        <taxon>ecological metagenomes</taxon>
    </lineage>
</organism>
<proteinExistence type="predicted"/>
<sequence>MDRTSKITKTLGGALLMTACGLVGTAALGGVAAADHECTTETFSWSNPTLSQIATWNSTMATGLSIPAPAAGATLTVVSTAYTAYDSIGEGEVTRAIQNETGEQFTLRVGGTQVGGLSADLPDSVSQGAATPWFSGTVAGSLGGAGTTLTGGEIVIQHSGKSETVNAFSVKTITVVVERCLPHAPTTTAPTTTAPTTTAPTTTAPTTTAPTTTAPTTTAPTTTAPATTAPATTAPATTTTVASAGPTTTVVAAAGPTTTVTGGSVTTVPGGSLPVTGGDMTLPLILAALAAGTGAALLIVRRKATLDNP</sequence>
<dbReference type="NCBIfam" id="TIGR01167">
    <property type="entry name" value="LPXTG_anchor"/>
    <property type="match status" value="1"/>
</dbReference>
<keyword evidence="2" id="KW-0472">Membrane</keyword>
<dbReference type="EMBL" id="CAEZSR010000106">
    <property type="protein sequence ID" value="CAB4573026.1"/>
    <property type="molecule type" value="Genomic_DNA"/>
</dbReference>
<name>A0A6J6EB04_9ZZZZ</name>
<protein>
    <submittedName>
        <fullName evidence="3">Unannotated protein</fullName>
    </submittedName>
</protein>
<reference evidence="3" key="1">
    <citation type="submission" date="2020-05" db="EMBL/GenBank/DDBJ databases">
        <authorList>
            <person name="Chiriac C."/>
            <person name="Salcher M."/>
            <person name="Ghai R."/>
            <person name="Kavagutti S V."/>
        </authorList>
    </citation>
    <scope>NUCLEOTIDE SEQUENCE</scope>
</reference>
<evidence type="ECO:0000256" key="1">
    <source>
        <dbReference type="SAM" id="MobiDB-lite"/>
    </source>
</evidence>
<feature type="transmembrane region" description="Helical" evidence="2">
    <location>
        <begin position="280"/>
        <end position="300"/>
    </location>
</feature>
<dbReference type="AlphaFoldDB" id="A0A6J6EB04"/>
<keyword evidence="2" id="KW-0812">Transmembrane</keyword>